<dbReference type="InterPro" id="IPR022484">
    <property type="entry name" value="PEP-CTERM/exosrtase_acylTfrase"/>
</dbReference>
<proteinExistence type="predicted"/>
<dbReference type="EMBL" id="JAAAWP010000001">
    <property type="protein sequence ID" value="NDW20131.1"/>
    <property type="molecule type" value="Genomic_DNA"/>
</dbReference>
<comment type="caution">
    <text evidence="1">The sequence shown here is derived from an EMBL/GenBank/DDBJ whole genome shotgun (WGS) entry which is preliminary data.</text>
</comment>
<protein>
    <submittedName>
        <fullName evidence="1">PEP-CTERM/exosortase system-associated acyltransferase</fullName>
    </submittedName>
</protein>
<reference evidence="1 2" key="1">
    <citation type="submission" date="2020-01" db="EMBL/GenBank/DDBJ databases">
        <title>Genomes of bacteria type strains.</title>
        <authorList>
            <person name="Chen J."/>
            <person name="Zhu S."/>
            <person name="Yang J."/>
        </authorList>
    </citation>
    <scope>NUCLEOTIDE SEQUENCE [LARGE SCALE GENOMIC DNA]</scope>
    <source>
        <strain evidence="1 2">LMG 22958</strain>
    </source>
</reference>
<name>A0A6L9MQI2_9ALTE</name>
<keyword evidence="2" id="KW-1185">Reference proteome</keyword>
<accession>A0A6L9MQI2</accession>
<dbReference type="AlphaFoldDB" id="A0A6L9MQI2"/>
<dbReference type="Gene3D" id="3.40.630.30">
    <property type="match status" value="1"/>
</dbReference>
<organism evidence="1 2">
    <name type="scientific">Alteromonas hispanica</name>
    <dbReference type="NCBI Taxonomy" id="315421"/>
    <lineage>
        <taxon>Bacteria</taxon>
        <taxon>Pseudomonadati</taxon>
        <taxon>Pseudomonadota</taxon>
        <taxon>Gammaproteobacteria</taxon>
        <taxon>Alteromonadales</taxon>
        <taxon>Alteromonadaceae</taxon>
        <taxon>Alteromonas/Salinimonas group</taxon>
        <taxon>Alteromonas</taxon>
    </lineage>
</organism>
<dbReference type="Pfam" id="PF13444">
    <property type="entry name" value="Acetyltransf_5"/>
    <property type="match status" value="1"/>
</dbReference>
<dbReference type="Proteomes" id="UP000478837">
    <property type="component" value="Unassembled WGS sequence"/>
</dbReference>
<dbReference type="InterPro" id="IPR016181">
    <property type="entry name" value="Acyl_CoA_acyltransferase"/>
</dbReference>
<dbReference type="NCBIfam" id="TIGR03694">
    <property type="entry name" value="exosort_acyl"/>
    <property type="match status" value="1"/>
</dbReference>
<dbReference type="SUPFAM" id="SSF55729">
    <property type="entry name" value="Acyl-CoA N-acyltransferases (Nat)"/>
    <property type="match status" value="1"/>
</dbReference>
<evidence type="ECO:0000313" key="2">
    <source>
        <dbReference type="Proteomes" id="UP000478837"/>
    </source>
</evidence>
<dbReference type="GO" id="GO:0016746">
    <property type="term" value="F:acyltransferase activity"/>
    <property type="evidence" value="ECO:0007669"/>
    <property type="project" value="UniProtKB-KW"/>
</dbReference>
<sequence length="309" mass="35517">MRALKSSVTEKMKRIPSFLPRVLSKETSLDEEIVRFFFSRYQLVVANDDDEKEVSFKTRHKVYCEEMKFEQTTASSLEIDQYDDRAINCYIKHLPTGECAGTIRLVLPKEEDGSLPLEEKFSDAFNSSSLLPSSLTSEGVCEISRLAVPREFRVRQFKSKVFPRKKLNKIKQSKNLDFNLEHFPYLSIALYLMATSVCLHLNMSHAYVLMEPKLARRMKAFGIHFNEVGEAISFKGKRVPYRLSSTDFQNDLSKTLQRFQREVHDTMQPSLQKMSLGMSMLDNKVDYANIDCSSAVFQRVGDSKVSRAA</sequence>
<evidence type="ECO:0000313" key="1">
    <source>
        <dbReference type="EMBL" id="NDW20131.1"/>
    </source>
</evidence>
<keyword evidence="1" id="KW-0012">Acyltransferase</keyword>
<keyword evidence="1" id="KW-0808">Transferase</keyword>
<gene>
    <name evidence="1" type="ORF">GTW09_01115</name>
</gene>